<proteinExistence type="predicted"/>
<dbReference type="InterPro" id="IPR034660">
    <property type="entry name" value="DinB/YfiT-like"/>
</dbReference>
<organism evidence="2 3">
    <name type="scientific">Glycomyces rhizosphaerae</name>
    <dbReference type="NCBI Taxonomy" id="2054422"/>
    <lineage>
        <taxon>Bacteria</taxon>
        <taxon>Bacillati</taxon>
        <taxon>Actinomycetota</taxon>
        <taxon>Actinomycetes</taxon>
        <taxon>Glycomycetales</taxon>
        <taxon>Glycomycetaceae</taxon>
        <taxon>Glycomyces</taxon>
    </lineage>
</organism>
<sequence length="206" mass="22519">MSDDYWWEPPLAGTDEAHLVGALDRLRVTFRWKADGLDSAGLNTRIGASALTLGGLLKHLARVEDTTFAWKLRGESPGEPWVSAPLDDSDAWEFSSCADDSPEYLYDLWDGAVARSRERLAALLEDGGLDQPAHLEWPGRGHLSVRRVVFDLVEEYGRHTGHADLLREAVDGRVGEDPPGGWRPVSGSNALSAGSPLNRLPWGSPP</sequence>
<dbReference type="EMBL" id="JBHRWO010000010">
    <property type="protein sequence ID" value="MFC3492997.1"/>
    <property type="molecule type" value="Genomic_DNA"/>
</dbReference>
<evidence type="ECO:0000313" key="3">
    <source>
        <dbReference type="Proteomes" id="UP001595712"/>
    </source>
</evidence>
<dbReference type="InterPro" id="IPR007061">
    <property type="entry name" value="MST-like"/>
</dbReference>
<evidence type="ECO:0000313" key="2">
    <source>
        <dbReference type="EMBL" id="MFC3492997.1"/>
    </source>
</evidence>
<feature type="region of interest" description="Disordered" evidence="1">
    <location>
        <begin position="176"/>
        <end position="206"/>
    </location>
</feature>
<gene>
    <name evidence="2" type="ORF">ACFO8M_10925</name>
</gene>
<keyword evidence="3" id="KW-1185">Reference proteome</keyword>
<reference evidence="3" key="1">
    <citation type="journal article" date="2019" name="Int. J. Syst. Evol. Microbiol.">
        <title>The Global Catalogue of Microorganisms (GCM) 10K type strain sequencing project: providing services to taxonomists for standard genome sequencing and annotation.</title>
        <authorList>
            <consortium name="The Broad Institute Genomics Platform"/>
            <consortium name="The Broad Institute Genome Sequencing Center for Infectious Disease"/>
            <person name="Wu L."/>
            <person name="Ma J."/>
        </authorList>
    </citation>
    <scope>NUCLEOTIDE SEQUENCE [LARGE SCALE GENOMIC DNA]</scope>
    <source>
        <strain evidence="3">CGMCC 4.7396</strain>
    </source>
</reference>
<dbReference type="RefSeq" id="WP_387976330.1">
    <property type="nucleotide sequence ID" value="NZ_JBHRWO010000010.1"/>
</dbReference>
<comment type="caution">
    <text evidence="2">The sequence shown here is derived from an EMBL/GenBank/DDBJ whole genome shotgun (WGS) entry which is preliminary data.</text>
</comment>
<protein>
    <submittedName>
        <fullName evidence="2">DUF664 domain-containing protein</fullName>
    </submittedName>
</protein>
<dbReference type="Gene3D" id="1.20.120.450">
    <property type="entry name" value="dinb family like domain"/>
    <property type="match status" value="1"/>
</dbReference>
<accession>A0ABV7PZH6</accession>
<dbReference type="SUPFAM" id="SSF109854">
    <property type="entry name" value="DinB/YfiT-like putative metalloenzymes"/>
    <property type="match status" value="1"/>
</dbReference>
<dbReference type="Pfam" id="PF04978">
    <property type="entry name" value="MST"/>
    <property type="match status" value="1"/>
</dbReference>
<name>A0ABV7PZH6_9ACTN</name>
<dbReference type="Proteomes" id="UP001595712">
    <property type="component" value="Unassembled WGS sequence"/>
</dbReference>
<evidence type="ECO:0000256" key="1">
    <source>
        <dbReference type="SAM" id="MobiDB-lite"/>
    </source>
</evidence>